<organism evidence="1 2">
    <name type="scientific">Clostridium intestinale DSM 6191</name>
    <dbReference type="NCBI Taxonomy" id="1121320"/>
    <lineage>
        <taxon>Bacteria</taxon>
        <taxon>Bacillati</taxon>
        <taxon>Bacillota</taxon>
        <taxon>Clostridia</taxon>
        <taxon>Eubacteriales</taxon>
        <taxon>Clostridiaceae</taxon>
        <taxon>Clostridium</taxon>
    </lineage>
</organism>
<evidence type="ECO:0000313" key="2">
    <source>
        <dbReference type="Proteomes" id="UP000184241"/>
    </source>
</evidence>
<accession>A0A1M5UF64</accession>
<dbReference type="Proteomes" id="UP000184241">
    <property type="component" value="Unassembled WGS sequence"/>
</dbReference>
<dbReference type="EMBL" id="FQXU01000003">
    <property type="protein sequence ID" value="SHH61570.1"/>
    <property type="molecule type" value="Genomic_DNA"/>
</dbReference>
<gene>
    <name evidence="1" type="ORF">SAMN02745941_00502</name>
</gene>
<name>A0A1M5UF64_9CLOT</name>
<dbReference type="AlphaFoldDB" id="A0A1M5UF64"/>
<dbReference type="RefSeq" id="WP_073016370.1">
    <property type="nucleotide sequence ID" value="NZ_FQXU01000003.1"/>
</dbReference>
<reference evidence="1 2" key="1">
    <citation type="submission" date="2016-11" db="EMBL/GenBank/DDBJ databases">
        <authorList>
            <person name="Jaros S."/>
            <person name="Januszkiewicz K."/>
            <person name="Wedrychowicz H."/>
        </authorList>
    </citation>
    <scope>NUCLEOTIDE SEQUENCE [LARGE SCALE GENOMIC DNA]</scope>
    <source>
        <strain evidence="1 2">DSM 6191</strain>
    </source>
</reference>
<protein>
    <submittedName>
        <fullName evidence="1">Uncharacterized protein</fullName>
    </submittedName>
</protein>
<sequence>MKKSIYIFFFVLILCININSLSALAVKDTFKEGLYKLSDLNPKPENNYVMENISDENIYVLIFNEKQIAVQAFQLAKKFDSFNLIPIKSSYRIVIVGKGEVKIS</sequence>
<evidence type="ECO:0000313" key="1">
    <source>
        <dbReference type="EMBL" id="SHH61570.1"/>
    </source>
</evidence>
<proteinExistence type="predicted"/>